<organism evidence="1 2">
    <name type="scientific">Butyricimonas faecihominis</name>
    <dbReference type="NCBI Taxonomy" id="1472416"/>
    <lineage>
        <taxon>Bacteria</taxon>
        <taxon>Pseudomonadati</taxon>
        <taxon>Bacteroidota</taxon>
        <taxon>Bacteroidia</taxon>
        <taxon>Bacteroidales</taxon>
        <taxon>Odoribacteraceae</taxon>
        <taxon>Butyricimonas</taxon>
    </lineage>
</organism>
<gene>
    <name evidence="1" type="ORF">GGR14_000100</name>
</gene>
<proteinExistence type="predicted"/>
<evidence type="ECO:0000313" key="2">
    <source>
        <dbReference type="Proteomes" id="UP000546007"/>
    </source>
</evidence>
<sequence length="265" mass="30917">MNNMNQYIKNVVKRMYQIDVDTASKEQLEAIEEINVSDITMNSEVTTWNFSEFPNLKKIDCSYLFIKDLITTGCTELEYLRWEGVRGNDIHLDLSTNKKLKKVVGGQDGIVELDFSFNPLLEEVSMSLSQSLRWIELSHCNNLKRLTLFGVLIPFVDLTALHNLEYVNISYMNQYRNMADEYGDGYPRPILFVNEDFNESIIEDHTRQYSYYTYKLIKVSEGSKEQKFLNEVKAMKEKILSIPVDRKGKYVAILHYALMDKLNNL</sequence>
<dbReference type="EMBL" id="JACIES010000001">
    <property type="protein sequence ID" value="MBB4024339.1"/>
    <property type="molecule type" value="Genomic_DNA"/>
</dbReference>
<reference evidence="1 2" key="1">
    <citation type="submission" date="2020-08" db="EMBL/GenBank/DDBJ databases">
        <title>Genomic Encyclopedia of Type Strains, Phase IV (KMG-IV): sequencing the most valuable type-strain genomes for metagenomic binning, comparative biology and taxonomic classification.</title>
        <authorList>
            <person name="Goeker M."/>
        </authorList>
    </citation>
    <scope>NUCLEOTIDE SEQUENCE [LARGE SCALE GENOMIC DNA]</scope>
    <source>
        <strain evidence="1 2">DSM 105721</strain>
    </source>
</reference>
<evidence type="ECO:0000313" key="1">
    <source>
        <dbReference type="EMBL" id="MBB4024339.1"/>
    </source>
</evidence>
<evidence type="ECO:0008006" key="3">
    <source>
        <dbReference type="Google" id="ProtNLM"/>
    </source>
</evidence>
<keyword evidence="2" id="KW-1185">Reference proteome</keyword>
<dbReference type="AlphaFoldDB" id="A0A7W6HSU0"/>
<dbReference type="RefSeq" id="WP_104369956.1">
    <property type="nucleotide sequence ID" value="NZ_AP028155.1"/>
</dbReference>
<accession>A0A7W6HSU0</accession>
<dbReference type="OrthoDB" id="3179827at2"/>
<dbReference type="InterPro" id="IPR032675">
    <property type="entry name" value="LRR_dom_sf"/>
</dbReference>
<dbReference type="GeneID" id="93100557"/>
<comment type="caution">
    <text evidence="1">The sequence shown here is derived from an EMBL/GenBank/DDBJ whole genome shotgun (WGS) entry which is preliminary data.</text>
</comment>
<dbReference type="Gene3D" id="3.80.10.10">
    <property type="entry name" value="Ribonuclease Inhibitor"/>
    <property type="match status" value="1"/>
</dbReference>
<dbReference type="SUPFAM" id="SSF52047">
    <property type="entry name" value="RNI-like"/>
    <property type="match status" value="1"/>
</dbReference>
<name>A0A7W6HSU0_9BACT</name>
<dbReference type="Proteomes" id="UP000546007">
    <property type="component" value="Unassembled WGS sequence"/>
</dbReference>
<protein>
    <recommendedName>
        <fullName evidence="3">Leucine-rich repeat domain-containing protein</fullName>
    </recommendedName>
</protein>